<dbReference type="SUPFAM" id="SSF118215">
    <property type="entry name" value="Proton glutamate symport protein"/>
    <property type="match status" value="1"/>
</dbReference>
<dbReference type="PANTHER" id="PTHR42865">
    <property type="entry name" value="PROTON/GLUTAMATE-ASPARTATE SYMPORTER"/>
    <property type="match status" value="1"/>
</dbReference>
<comment type="caution">
    <text evidence="10">The sequence shown here is derived from an EMBL/GenBank/DDBJ whole genome shotgun (WGS) entry which is preliminary data.</text>
</comment>
<evidence type="ECO:0000313" key="10">
    <source>
        <dbReference type="EMBL" id="TLG76762.1"/>
    </source>
</evidence>
<evidence type="ECO:0000256" key="3">
    <source>
        <dbReference type="ARBA" id="ARBA00022031"/>
    </source>
</evidence>
<feature type="transmembrane region" description="Helical" evidence="9">
    <location>
        <begin position="6"/>
        <end position="28"/>
    </location>
</feature>
<accession>A0A5R8QFK5</accession>
<sequence>MFGVIAMESIVWIAIILVLFAGIIVLNVKFKKNIAFAWRVVISTLIGLAAGIIYQVMFSGYSADTSALITSQVTQVTTLIGDGFIALLRMLVVPLVFIAILNVIVNQKEQANLGKMTIRTVSLFVITVAVAALIGIGLAMAFNLGSGMTLPVGTEGWAGKEYKGIVDTIIGLLPRNPIAAMAEGNVIAVVIFAAFIGIATNKVDKKYPELIAPVKTLITAGFKIMTRLTGMIIQLIPYGVFALMFNLAATQGFSTFQEIATYFVVMLIGLVLLFAVHMIILISRGINPVKFVLNAAPALLVAFTSSSSFGTLPVTIETLEDRMGVSTGVANFSASLGSTMGMNACAGLFPAVLAVMIANMSGVAIDLPFIFLMLVVIVIGSFGIAGIPGTASIAATVVLGGLGLPFAPVALIWPIDPIIDMGRTMVNVNGAMVISTVVDKSMGLMDQEKFNEPNKQKDNEVGAEA</sequence>
<proteinExistence type="inferred from homology"/>
<dbReference type="GO" id="GO:0015293">
    <property type="term" value="F:symporter activity"/>
    <property type="evidence" value="ECO:0007669"/>
    <property type="project" value="InterPro"/>
</dbReference>
<keyword evidence="11" id="KW-1185">Reference proteome</keyword>
<feature type="transmembrane region" description="Helical" evidence="9">
    <location>
        <begin position="117"/>
        <end position="142"/>
    </location>
</feature>
<feature type="transmembrane region" description="Helical" evidence="9">
    <location>
        <begin position="291"/>
        <end position="312"/>
    </location>
</feature>
<dbReference type="InterPro" id="IPR036458">
    <property type="entry name" value="Na:dicarbo_symporter_sf"/>
</dbReference>
<evidence type="ECO:0000256" key="5">
    <source>
        <dbReference type="ARBA" id="ARBA00022692"/>
    </source>
</evidence>
<feature type="transmembrane region" description="Helical" evidence="9">
    <location>
        <begin position="393"/>
        <end position="415"/>
    </location>
</feature>
<dbReference type="EMBL" id="VBWP01000002">
    <property type="protein sequence ID" value="TLG76762.1"/>
    <property type="molecule type" value="Genomic_DNA"/>
</dbReference>
<evidence type="ECO:0000256" key="1">
    <source>
        <dbReference type="ARBA" id="ARBA00004141"/>
    </source>
</evidence>
<feature type="transmembrane region" description="Helical" evidence="9">
    <location>
        <begin position="83"/>
        <end position="105"/>
    </location>
</feature>
<dbReference type="GO" id="GO:0005886">
    <property type="term" value="C:plasma membrane"/>
    <property type="evidence" value="ECO:0007669"/>
    <property type="project" value="TreeGrafter"/>
</dbReference>
<dbReference type="Pfam" id="PF00375">
    <property type="entry name" value="SDF"/>
    <property type="match status" value="1"/>
</dbReference>
<evidence type="ECO:0000256" key="2">
    <source>
        <dbReference type="ARBA" id="ARBA00006148"/>
    </source>
</evidence>
<evidence type="ECO:0000256" key="8">
    <source>
        <dbReference type="ARBA" id="ARBA00031293"/>
    </source>
</evidence>
<comment type="subcellular location">
    <subcellularLocation>
        <location evidence="1">Membrane</location>
        <topology evidence="1">Multi-pass membrane protein</topology>
    </subcellularLocation>
</comment>
<dbReference type="InParanoid" id="A0A5R8QFK5"/>
<reference evidence="10 11" key="1">
    <citation type="submission" date="2019-05" db="EMBL/GenBank/DDBJ databases">
        <title>Culicoidintestinum kansasii gen. nov., sp. nov. from the gastrointestinal tract of the biting midge, Culicoides sonorensis.</title>
        <authorList>
            <person name="Neupane S."/>
            <person name="Ghosh A."/>
            <person name="Gunther S."/>
            <person name="Martin K."/>
            <person name="Zurek L."/>
        </authorList>
    </citation>
    <scope>NUCLEOTIDE SEQUENCE [LARGE SCALE GENOMIC DNA]</scope>
    <source>
        <strain evidence="10 11">CS-1</strain>
    </source>
</reference>
<comment type="similarity">
    <text evidence="2">Belongs to the dicarboxylate/amino acid:cation symporter (DAACS) (TC 2.A.23) family.</text>
</comment>
<dbReference type="Proteomes" id="UP000306912">
    <property type="component" value="Unassembled WGS sequence"/>
</dbReference>
<evidence type="ECO:0000256" key="7">
    <source>
        <dbReference type="ARBA" id="ARBA00023136"/>
    </source>
</evidence>
<evidence type="ECO:0000256" key="6">
    <source>
        <dbReference type="ARBA" id="ARBA00022989"/>
    </source>
</evidence>
<name>A0A5R8QFK5_9FIRM</name>
<dbReference type="OrthoDB" id="7778689at2"/>
<keyword evidence="6 9" id="KW-1133">Transmembrane helix</keyword>
<dbReference type="InterPro" id="IPR001991">
    <property type="entry name" value="Na-dicarboxylate_symporter"/>
</dbReference>
<dbReference type="GO" id="GO:0015184">
    <property type="term" value="F:L-cystine transmembrane transporter activity"/>
    <property type="evidence" value="ECO:0007669"/>
    <property type="project" value="TreeGrafter"/>
</dbReference>
<evidence type="ECO:0000256" key="9">
    <source>
        <dbReference type="SAM" id="Phobius"/>
    </source>
</evidence>
<dbReference type="AlphaFoldDB" id="A0A5R8QFK5"/>
<feature type="transmembrane region" description="Helical" evidence="9">
    <location>
        <begin position="232"/>
        <end position="253"/>
    </location>
</feature>
<evidence type="ECO:0000256" key="4">
    <source>
        <dbReference type="ARBA" id="ARBA00022448"/>
    </source>
</evidence>
<dbReference type="PRINTS" id="PR00173">
    <property type="entry name" value="EDTRNSPORT"/>
</dbReference>
<protein>
    <recommendedName>
        <fullName evidence="3">L-cystine uptake protein TcyP</fullName>
    </recommendedName>
    <alternativeName>
        <fullName evidence="8">Transporter of cystine TcyP</fullName>
    </alternativeName>
</protein>
<keyword evidence="4" id="KW-0813">Transport</keyword>
<feature type="transmembrane region" description="Helical" evidence="9">
    <location>
        <begin position="332"/>
        <end position="357"/>
    </location>
</feature>
<keyword evidence="7 9" id="KW-0472">Membrane</keyword>
<dbReference type="FunCoup" id="A0A5R8QFK5">
    <property type="interactions" value="5"/>
</dbReference>
<gene>
    <name evidence="10" type="ORF">FEZ08_03865</name>
</gene>
<organism evidence="10 11">
    <name type="scientific">Culicoidibacter larvae</name>
    <dbReference type="NCBI Taxonomy" id="2579976"/>
    <lineage>
        <taxon>Bacteria</taxon>
        <taxon>Bacillati</taxon>
        <taxon>Bacillota</taxon>
        <taxon>Culicoidibacteria</taxon>
        <taxon>Culicoidibacterales</taxon>
        <taxon>Culicoidibacteraceae</taxon>
        <taxon>Culicoidibacter</taxon>
    </lineage>
</organism>
<evidence type="ECO:0000313" key="11">
    <source>
        <dbReference type="Proteomes" id="UP000306912"/>
    </source>
</evidence>
<dbReference type="PANTHER" id="PTHR42865:SF5">
    <property type="entry name" value="L-CYSTINE TRANSPORTER TCYP"/>
    <property type="match status" value="1"/>
</dbReference>
<feature type="transmembrane region" description="Helical" evidence="9">
    <location>
        <begin position="369"/>
        <end position="387"/>
    </location>
</feature>
<dbReference type="Gene3D" id="1.10.3860.10">
    <property type="entry name" value="Sodium:dicarboxylate symporter"/>
    <property type="match status" value="1"/>
</dbReference>
<feature type="transmembrane region" description="Helical" evidence="9">
    <location>
        <begin position="178"/>
        <end position="199"/>
    </location>
</feature>
<feature type="transmembrane region" description="Helical" evidence="9">
    <location>
        <begin position="40"/>
        <end position="63"/>
    </location>
</feature>
<feature type="transmembrane region" description="Helical" evidence="9">
    <location>
        <begin position="259"/>
        <end position="282"/>
    </location>
</feature>
<keyword evidence="5 9" id="KW-0812">Transmembrane</keyword>